<dbReference type="GO" id="GO:0009307">
    <property type="term" value="P:DNA restriction-modification system"/>
    <property type="evidence" value="ECO:0007669"/>
    <property type="project" value="UniProtKB-KW"/>
</dbReference>
<feature type="domain" description="Type I restriction modification DNA specificity" evidence="4">
    <location>
        <begin position="6"/>
        <end position="184"/>
    </location>
</feature>
<comment type="similarity">
    <text evidence="1">Belongs to the type-I restriction system S methylase family.</text>
</comment>
<dbReference type="CDD" id="cd17517">
    <property type="entry name" value="RMtype1_S_EcoKI_StySPI-TRD2-CR2_like"/>
    <property type="match status" value="1"/>
</dbReference>
<dbReference type="GO" id="GO:0003677">
    <property type="term" value="F:DNA binding"/>
    <property type="evidence" value="ECO:0007669"/>
    <property type="project" value="UniProtKB-KW"/>
</dbReference>
<dbReference type="PANTHER" id="PTHR30408">
    <property type="entry name" value="TYPE-1 RESTRICTION ENZYME ECOKI SPECIFICITY PROTEIN"/>
    <property type="match status" value="1"/>
</dbReference>
<dbReference type="Gene3D" id="3.90.220.20">
    <property type="entry name" value="DNA methylase specificity domains"/>
    <property type="match status" value="2"/>
</dbReference>
<dbReference type="InterPro" id="IPR044946">
    <property type="entry name" value="Restrct_endonuc_typeI_TRD_sf"/>
</dbReference>
<dbReference type="InterPro" id="IPR000055">
    <property type="entry name" value="Restrct_endonuc_typeI_TRD"/>
</dbReference>
<evidence type="ECO:0000313" key="6">
    <source>
        <dbReference type="Proteomes" id="UP000010164"/>
    </source>
</evidence>
<gene>
    <name evidence="5" type="ORF">A11A3_12983</name>
</gene>
<dbReference type="CDD" id="cd17278">
    <property type="entry name" value="RMtype1_S_LdeBORF1052P-TRD2-CR2"/>
    <property type="match status" value="1"/>
</dbReference>
<accession>L0W987</accession>
<keyword evidence="3" id="KW-0238">DNA-binding</keyword>
<dbReference type="OrthoDB" id="398435at2"/>
<reference evidence="5 6" key="1">
    <citation type="journal article" date="2012" name="J. Bacteriol.">
        <title>Genome Sequence of the Alkane-Degrading Bacterium Alcanivorax hongdengensis Type Strain A-11-3.</title>
        <authorList>
            <person name="Lai Q."/>
            <person name="Shao Z."/>
        </authorList>
    </citation>
    <scope>NUCLEOTIDE SEQUENCE [LARGE SCALE GENOMIC DNA]</scope>
    <source>
        <strain evidence="5 6">A-11-3</strain>
    </source>
</reference>
<dbReference type="Proteomes" id="UP000010164">
    <property type="component" value="Unassembled WGS sequence"/>
</dbReference>
<dbReference type="Pfam" id="PF01420">
    <property type="entry name" value="Methylase_S"/>
    <property type="match status" value="2"/>
</dbReference>
<keyword evidence="6" id="KW-1185">Reference proteome</keyword>
<proteinExistence type="inferred from homology"/>
<feature type="domain" description="Type I restriction modification DNA specificity" evidence="4">
    <location>
        <begin position="215"/>
        <end position="388"/>
    </location>
</feature>
<evidence type="ECO:0000256" key="1">
    <source>
        <dbReference type="ARBA" id="ARBA00010923"/>
    </source>
</evidence>
<dbReference type="STRING" id="1177179.A11A3_12983"/>
<keyword evidence="2" id="KW-0680">Restriction system</keyword>
<dbReference type="EMBL" id="AMRJ01000023">
    <property type="protein sequence ID" value="EKF73544.1"/>
    <property type="molecule type" value="Genomic_DNA"/>
</dbReference>
<comment type="caution">
    <text evidence="5">The sequence shown here is derived from an EMBL/GenBank/DDBJ whole genome shotgun (WGS) entry which is preliminary data.</text>
</comment>
<dbReference type="InterPro" id="IPR052021">
    <property type="entry name" value="Type-I_RS_S_subunit"/>
</dbReference>
<dbReference type="REBASE" id="57398">
    <property type="entry name" value="S.AhoA113ORF12978P"/>
</dbReference>
<organism evidence="5 6">
    <name type="scientific">Alcanivorax hongdengensis A-11-3</name>
    <dbReference type="NCBI Taxonomy" id="1177179"/>
    <lineage>
        <taxon>Bacteria</taxon>
        <taxon>Pseudomonadati</taxon>
        <taxon>Pseudomonadota</taxon>
        <taxon>Gammaproteobacteria</taxon>
        <taxon>Oceanospirillales</taxon>
        <taxon>Alcanivoracaceae</taxon>
        <taxon>Alcanivorax</taxon>
    </lineage>
</organism>
<sequence>MSNTVPEGWASGIFGDLAKVQNGFAFKSSDFSDSGFAAVIRMSNLKAGKIDLEDAKFVSADSLEGLDKFKLTPGDFLFGMSGSLDNYAWVREQDGCCYLNQRVGCLRAKGDSDPLFTSYCYLSEPVKMEIIGLAAGAAQLNISSSQLESISVDIPPLHEQQKIAAILSSVDDVIEKTRAQIDKLKDLKTGMMQELLTKGIGHTAFKDSPVGRIPDSWDVKALGELTSLIKSGLSRRISSQDIGIPLLISGNIKHGSLDTTELRYWYVDDPQGANTSNYMLNDGDILMCFINSMSQIGKSCIFRDIGRPAIYTTNLFRIVPKKDYSSEYLQMIFMTSRFQNEIQLISKPAVNQASFTKSDLEQLYVPVPPTTERDLITKAVTSIGDKILATEHRLMGLFGIKKSLMQDLLTGKVRVNVDNNNLEARVAG</sequence>
<evidence type="ECO:0000256" key="2">
    <source>
        <dbReference type="ARBA" id="ARBA00022747"/>
    </source>
</evidence>
<dbReference type="PANTHER" id="PTHR30408:SF12">
    <property type="entry name" value="TYPE I RESTRICTION ENZYME MJAVIII SPECIFICITY SUBUNIT"/>
    <property type="match status" value="1"/>
</dbReference>
<dbReference type="RefSeq" id="WP_008929767.1">
    <property type="nucleotide sequence ID" value="NZ_AMRJ01000023.1"/>
</dbReference>
<evidence type="ECO:0000259" key="4">
    <source>
        <dbReference type="Pfam" id="PF01420"/>
    </source>
</evidence>
<protein>
    <submittedName>
        <fullName evidence="5">Type I restriction-modification system subunit S</fullName>
    </submittedName>
</protein>
<dbReference type="SUPFAM" id="SSF116734">
    <property type="entry name" value="DNA methylase specificity domain"/>
    <property type="match status" value="2"/>
</dbReference>
<dbReference type="eggNOG" id="COG0732">
    <property type="taxonomic scope" value="Bacteria"/>
</dbReference>
<dbReference type="Gene3D" id="1.10.287.1120">
    <property type="entry name" value="Bipartite methylase S protein"/>
    <property type="match status" value="1"/>
</dbReference>
<name>L0W987_9GAMM</name>
<dbReference type="AlphaFoldDB" id="L0W987"/>
<dbReference type="PATRIC" id="fig|1177179.3.peg.2581"/>
<evidence type="ECO:0000256" key="3">
    <source>
        <dbReference type="ARBA" id="ARBA00023125"/>
    </source>
</evidence>
<evidence type="ECO:0000313" key="5">
    <source>
        <dbReference type="EMBL" id="EKF73544.1"/>
    </source>
</evidence>